<keyword evidence="6" id="KW-1185">Reference proteome</keyword>
<dbReference type="InterPro" id="IPR013325">
    <property type="entry name" value="RNA_pol_sigma_r2"/>
</dbReference>
<dbReference type="InterPro" id="IPR007624">
    <property type="entry name" value="RNA_pol_sigma70_r3"/>
</dbReference>
<dbReference type="InterPro" id="IPR007627">
    <property type="entry name" value="RNA_pol_sigma70_r2"/>
</dbReference>
<name>A0AAV6XUQ2_9LAMI</name>
<evidence type="ECO:0000313" key="6">
    <source>
        <dbReference type="Proteomes" id="UP000826271"/>
    </source>
</evidence>
<dbReference type="InterPro" id="IPR049163">
    <property type="entry name" value="Pif1-like_2B_dom"/>
</dbReference>
<dbReference type="SUPFAM" id="SSF88946">
    <property type="entry name" value="Sigma2 domain of RNA polymerase sigma factors"/>
    <property type="match status" value="1"/>
</dbReference>
<reference evidence="5" key="1">
    <citation type="submission" date="2019-10" db="EMBL/GenBank/DDBJ databases">
        <authorList>
            <person name="Zhang R."/>
            <person name="Pan Y."/>
            <person name="Wang J."/>
            <person name="Ma R."/>
            <person name="Yu S."/>
        </authorList>
    </citation>
    <scope>NUCLEOTIDE SEQUENCE</scope>
    <source>
        <strain evidence="5">LA-IB0</strain>
        <tissue evidence="5">Leaf</tissue>
    </source>
</reference>
<evidence type="ECO:0000259" key="2">
    <source>
        <dbReference type="Pfam" id="PF04539"/>
    </source>
</evidence>
<dbReference type="Pfam" id="PF04539">
    <property type="entry name" value="Sigma70_r3"/>
    <property type="match status" value="1"/>
</dbReference>
<dbReference type="GO" id="GO:0003700">
    <property type="term" value="F:DNA-binding transcription factor activity"/>
    <property type="evidence" value="ECO:0007669"/>
    <property type="project" value="InterPro"/>
</dbReference>
<dbReference type="GO" id="GO:0006352">
    <property type="term" value="P:DNA-templated transcription initiation"/>
    <property type="evidence" value="ECO:0007669"/>
    <property type="project" value="InterPro"/>
</dbReference>
<feature type="domain" description="RNA polymerase sigma-70 region 2" evidence="3">
    <location>
        <begin position="608"/>
        <end position="674"/>
    </location>
</feature>
<feature type="compositionally biased region" description="Basic and acidic residues" evidence="1">
    <location>
        <begin position="305"/>
        <end position="328"/>
    </location>
</feature>
<dbReference type="InterPro" id="IPR014284">
    <property type="entry name" value="RNA_pol_sigma-70_dom"/>
</dbReference>
<dbReference type="InterPro" id="IPR027417">
    <property type="entry name" value="P-loop_NTPase"/>
</dbReference>
<evidence type="ECO:0000259" key="3">
    <source>
        <dbReference type="Pfam" id="PF04542"/>
    </source>
</evidence>
<dbReference type="InterPro" id="IPR013324">
    <property type="entry name" value="RNA_pol_sigma_r3/r4-like"/>
</dbReference>
<accession>A0AAV6XUQ2</accession>
<dbReference type="SUPFAM" id="SSF88659">
    <property type="entry name" value="Sigma3 and sigma4 domains of RNA polymerase sigma factors"/>
    <property type="match status" value="1"/>
</dbReference>
<comment type="caution">
    <text evidence="5">The sequence shown here is derived from an EMBL/GenBank/DDBJ whole genome shotgun (WGS) entry which is preliminary data.</text>
</comment>
<dbReference type="Pfam" id="PF21530">
    <property type="entry name" value="Pif1_2B_dom"/>
    <property type="match status" value="1"/>
</dbReference>
<dbReference type="PANTHER" id="PTHR10492">
    <property type="match status" value="1"/>
</dbReference>
<dbReference type="CDD" id="cd18809">
    <property type="entry name" value="SF1_C_RecD"/>
    <property type="match status" value="1"/>
</dbReference>
<dbReference type="SUPFAM" id="SSF50249">
    <property type="entry name" value="Nucleic acid-binding proteins"/>
    <property type="match status" value="1"/>
</dbReference>
<evidence type="ECO:0008006" key="7">
    <source>
        <dbReference type="Google" id="ProtNLM"/>
    </source>
</evidence>
<feature type="domain" description="RNA polymerase sigma-70 region 3" evidence="2">
    <location>
        <begin position="685"/>
        <end position="745"/>
    </location>
</feature>
<evidence type="ECO:0000256" key="1">
    <source>
        <dbReference type="SAM" id="MobiDB-lite"/>
    </source>
</evidence>
<proteinExistence type="predicted"/>
<sequence>MQLLTLTENMRAKSDPFFSQFLLRVGNGTEPTDEEGNINIPGDMVIKCDENDEDGSEQRLIDTIFPNLEYNAQSSTYMTNRAILASKNDYVDKLNERIIQSFPGVVRTFTSFDEVVDDTQNYYQSEFLNSLTPNGMPPHRLVLKKNCPIMLLRNLDPSDGLCNGIRMVCRDFNDNVIHAKITVGHHSGKHVFIPRIPLSPAENEGYPFQFRRKQFPVRLCFAMTINKAQGQTIPFVGVYLPQPVFSHGQLYVALSRGTAMSNTKVLIKLNSIRYIGETRTKNVIYSEVLNKGNAQIGLSNATQPDKAKDIERTHSSSSNERDSEDNPKVISWKDHLTLALLPICSKPLSVQQNQNRGIENSTPEIIPINSLHRDQKDVTVKVMVLRQGSSRPSKENSKGIDYESQGTKIHGVVFVNALQQFEKDFILHKTYIISNPIVNETNKKYPNVNPEIELVLQPTTRVAEVEQKLNCKSMKYMFLDFGDVKASSDENEIDVLGFVKKVKQSFQFVRNDSSIGYRREVVLINHLRGSTKIDIHNCFIAQPNISSNNQPHFLERARIEGVRIKLEAETGGHKLSSTQWAKAAGISTRNLDKILCNGRESEERITSCYHRLVVSVASSYQGKGLSLQDLTHEGSIGLLRGAIKFNPERGYKLSTYAYWWIRQSITRALAKKSKIIRLPGSVTEVVPRICEANDGLSRRLRRFSTYDEIAEAINVETSVVGLATQRNRSPISLDQDITSRADMEYCKCLGDGCQEAWASTRSNISAWKMNAMRLGHGKGKNYSEHSELFALWSIILFVRQLYLVQFTLSSCKFSCGISHSDT</sequence>
<gene>
    <name evidence="5" type="ORF">BUALT_Bualt03G0120500</name>
</gene>
<dbReference type="Proteomes" id="UP000826271">
    <property type="component" value="Unassembled WGS sequence"/>
</dbReference>
<dbReference type="SUPFAM" id="SSF52540">
    <property type="entry name" value="P-loop containing nucleoside triphosphate hydrolases"/>
    <property type="match status" value="1"/>
</dbReference>
<dbReference type="FunFam" id="3.40.50.300:FF:002884">
    <property type="entry name" value="ATP-dependent DNA helicase"/>
    <property type="match status" value="1"/>
</dbReference>
<organism evidence="5 6">
    <name type="scientific">Buddleja alternifolia</name>
    <dbReference type="NCBI Taxonomy" id="168488"/>
    <lineage>
        <taxon>Eukaryota</taxon>
        <taxon>Viridiplantae</taxon>
        <taxon>Streptophyta</taxon>
        <taxon>Embryophyta</taxon>
        <taxon>Tracheophyta</taxon>
        <taxon>Spermatophyta</taxon>
        <taxon>Magnoliopsida</taxon>
        <taxon>eudicotyledons</taxon>
        <taxon>Gunneridae</taxon>
        <taxon>Pentapetalae</taxon>
        <taxon>asterids</taxon>
        <taxon>lamiids</taxon>
        <taxon>Lamiales</taxon>
        <taxon>Scrophulariaceae</taxon>
        <taxon>Buddlejeae</taxon>
        <taxon>Buddleja</taxon>
    </lineage>
</organism>
<feature type="region of interest" description="Disordered" evidence="1">
    <location>
        <begin position="297"/>
        <end position="328"/>
    </location>
</feature>
<dbReference type="EMBL" id="WHWC01000003">
    <property type="protein sequence ID" value="KAG8386163.1"/>
    <property type="molecule type" value="Genomic_DNA"/>
</dbReference>
<dbReference type="PANTHER" id="PTHR10492:SF94">
    <property type="entry name" value="ATP-DEPENDENT DNA HELICASE"/>
    <property type="match status" value="1"/>
</dbReference>
<dbReference type="AlphaFoldDB" id="A0AAV6XUQ2"/>
<dbReference type="NCBIfam" id="TIGR02937">
    <property type="entry name" value="sigma70-ECF"/>
    <property type="match status" value="1"/>
</dbReference>
<protein>
    <recommendedName>
        <fullName evidence="7">DNA helicase</fullName>
    </recommendedName>
</protein>
<dbReference type="InterPro" id="IPR012340">
    <property type="entry name" value="NA-bd_OB-fold"/>
</dbReference>
<evidence type="ECO:0000259" key="4">
    <source>
        <dbReference type="Pfam" id="PF21530"/>
    </source>
</evidence>
<dbReference type="Gene3D" id="2.40.50.140">
    <property type="entry name" value="Nucleic acid-binding proteins"/>
    <property type="match status" value="1"/>
</dbReference>
<evidence type="ECO:0000313" key="5">
    <source>
        <dbReference type="EMBL" id="KAG8386163.1"/>
    </source>
</evidence>
<dbReference type="Gene3D" id="1.10.601.10">
    <property type="entry name" value="RNA Polymerase Primary Sigma Factor"/>
    <property type="match status" value="1"/>
</dbReference>
<feature type="domain" description="DNA helicase Pif1-like 2B" evidence="4">
    <location>
        <begin position="126"/>
        <end position="168"/>
    </location>
</feature>
<dbReference type="Pfam" id="PF04542">
    <property type="entry name" value="Sigma70_r2"/>
    <property type="match status" value="1"/>
</dbReference>